<accession>A0ABQ1ZS62</accession>
<evidence type="ECO:0000313" key="1">
    <source>
        <dbReference type="EMBL" id="GGH77848.1"/>
    </source>
</evidence>
<dbReference type="EMBL" id="BMDD01000002">
    <property type="protein sequence ID" value="GGH77848.1"/>
    <property type="molecule type" value="Genomic_DNA"/>
</dbReference>
<proteinExistence type="predicted"/>
<evidence type="ECO:0000313" key="2">
    <source>
        <dbReference type="Proteomes" id="UP000605427"/>
    </source>
</evidence>
<organism evidence="1 2">
    <name type="scientific">Saccharibacillus endophyticus</name>
    <dbReference type="NCBI Taxonomy" id="2060666"/>
    <lineage>
        <taxon>Bacteria</taxon>
        <taxon>Bacillati</taxon>
        <taxon>Bacillota</taxon>
        <taxon>Bacilli</taxon>
        <taxon>Bacillales</taxon>
        <taxon>Paenibacillaceae</taxon>
        <taxon>Saccharibacillus</taxon>
    </lineage>
</organism>
<comment type="caution">
    <text evidence="1">The sequence shown here is derived from an EMBL/GenBank/DDBJ whole genome shotgun (WGS) entry which is preliminary data.</text>
</comment>
<gene>
    <name evidence="1" type="ORF">GCM10007362_22220</name>
</gene>
<name>A0ABQ1ZS62_9BACL</name>
<keyword evidence="2" id="KW-1185">Reference proteome</keyword>
<sequence length="96" mass="10726">MAVTPFYGKWAQGAEMETCFLLKRLLPLYYPKRPILASKHYKKDEINEGKKRKNTRAEEGSASASVLLETWNRGVVSAGLPAERVGVLCRVATKSI</sequence>
<protein>
    <submittedName>
        <fullName evidence="1">Uncharacterized protein</fullName>
    </submittedName>
</protein>
<reference evidence="2" key="1">
    <citation type="journal article" date="2019" name="Int. J. Syst. Evol. Microbiol.">
        <title>The Global Catalogue of Microorganisms (GCM) 10K type strain sequencing project: providing services to taxonomists for standard genome sequencing and annotation.</title>
        <authorList>
            <consortium name="The Broad Institute Genomics Platform"/>
            <consortium name="The Broad Institute Genome Sequencing Center for Infectious Disease"/>
            <person name="Wu L."/>
            <person name="Ma J."/>
        </authorList>
    </citation>
    <scope>NUCLEOTIDE SEQUENCE [LARGE SCALE GENOMIC DNA]</scope>
    <source>
        <strain evidence="2">CCM 8702</strain>
    </source>
</reference>
<dbReference type="Proteomes" id="UP000605427">
    <property type="component" value="Unassembled WGS sequence"/>
</dbReference>